<sequence>MQHSGRQYLLDILYVAESYDREKLLAVRMVAATVRSLEMGNWLGRRDRPASDLLCKCVLESGLDDRKLANRTSDGPNQEGHQVPVPTRSGAHHSTGRHRKSVALKGRTRGSGEPSRAEPRIATESARSLSGQTLTLPTKAPRKEKEGENRRMRTEYWIKKIRGWVMVVASLVGKTN</sequence>
<comment type="caution">
    <text evidence="2">The sequence shown here is derived from an EMBL/GenBank/DDBJ whole genome shotgun (WGS) entry which is preliminary data.</text>
</comment>
<feature type="compositionally biased region" description="Polar residues" evidence="1">
    <location>
        <begin position="125"/>
        <end position="136"/>
    </location>
</feature>
<evidence type="ECO:0000256" key="1">
    <source>
        <dbReference type="SAM" id="MobiDB-lite"/>
    </source>
</evidence>
<feature type="compositionally biased region" description="Basic residues" evidence="1">
    <location>
        <begin position="90"/>
        <end position="108"/>
    </location>
</feature>
<organism evidence="2 3">
    <name type="scientific">Ensete ventricosum</name>
    <name type="common">Abyssinian banana</name>
    <name type="synonym">Musa ensete</name>
    <dbReference type="NCBI Taxonomy" id="4639"/>
    <lineage>
        <taxon>Eukaryota</taxon>
        <taxon>Viridiplantae</taxon>
        <taxon>Streptophyta</taxon>
        <taxon>Embryophyta</taxon>
        <taxon>Tracheophyta</taxon>
        <taxon>Spermatophyta</taxon>
        <taxon>Magnoliopsida</taxon>
        <taxon>Liliopsida</taxon>
        <taxon>Zingiberales</taxon>
        <taxon>Musaceae</taxon>
        <taxon>Ensete</taxon>
    </lineage>
</organism>
<name>A0A426XS10_ENSVE</name>
<feature type="region of interest" description="Disordered" evidence="1">
    <location>
        <begin position="67"/>
        <end position="150"/>
    </location>
</feature>
<proteinExistence type="predicted"/>
<dbReference type="EMBL" id="AMZH03017992">
    <property type="protein sequence ID" value="RRT42221.1"/>
    <property type="molecule type" value="Genomic_DNA"/>
</dbReference>
<protein>
    <submittedName>
        <fullName evidence="2">Uncharacterized protein</fullName>
    </submittedName>
</protein>
<evidence type="ECO:0000313" key="3">
    <source>
        <dbReference type="Proteomes" id="UP000287651"/>
    </source>
</evidence>
<dbReference type="Proteomes" id="UP000287651">
    <property type="component" value="Unassembled WGS sequence"/>
</dbReference>
<gene>
    <name evidence="2" type="ORF">B296_00022755</name>
</gene>
<reference evidence="2 3" key="1">
    <citation type="journal article" date="2014" name="Agronomy (Basel)">
        <title>A Draft Genome Sequence for Ensete ventricosum, the Drought-Tolerant Tree Against Hunger.</title>
        <authorList>
            <person name="Harrison J."/>
            <person name="Moore K.A."/>
            <person name="Paszkiewicz K."/>
            <person name="Jones T."/>
            <person name="Grant M."/>
            <person name="Ambacheew D."/>
            <person name="Muzemil S."/>
            <person name="Studholme D.J."/>
        </authorList>
    </citation>
    <scope>NUCLEOTIDE SEQUENCE [LARGE SCALE GENOMIC DNA]</scope>
</reference>
<evidence type="ECO:0000313" key="2">
    <source>
        <dbReference type="EMBL" id="RRT42221.1"/>
    </source>
</evidence>
<accession>A0A426XS10</accession>
<dbReference type="AlphaFoldDB" id="A0A426XS10"/>
<feature type="compositionally biased region" description="Basic and acidic residues" evidence="1">
    <location>
        <begin position="141"/>
        <end position="150"/>
    </location>
</feature>
<feature type="compositionally biased region" description="Polar residues" evidence="1">
    <location>
        <begin position="70"/>
        <end position="80"/>
    </location>
</feature>